<dbReference type="Gene3D" id="3.90.1200.10">
    <property type="match status" value="1"/>
</dbReference>
<dbReference type="InterPro" id="IPR011009">
    <property type="entry name" value="Kinase-like_dom_sf"/>
</dbReference>
<name>A0AAN7AHA1_9PEZI</name>
<gene>
    <name evidence="2" type="ORF">QBC35DRAFT_523707</name>
</gene>
<protein>
    <submittedName>
        <fullName evidence="2">Phosphotransferase enzyme family-domain-containing protein</fullName>
    </submittedName>
</protein>
<reference evidence="2" key="1">
    <citation type="journal article" date="2023" name="Mol. Phylogenet. Evol.">
        <title>Genome-scale phylogeny and comparative genomics of the fungal order Sordariales.</title>
        <authorList>
            <person name="Hensen N."/>
            <person name="Bonometti L."/>
            <person name="Westerberg I."/>
            <person name="Brannstrom I.O."/>
            <person name="Guillou S."/>
            <person name="Cros-Aarteil S."/>
            <person name="Calhoun S."/>
            <person name="Haridas S."/>
            <person name="Kuo A."/>
            <person name="Mondo S."/>
            <person name="Pangilinan J."/>
            <person name="Riley R."/>
            <person name="LaButti K."/>
            <person name="Andreopoulos B."/>
            <person name="Lipzen A."/>
            <person name="Chen C."/>
            <person name="Yan M."/>
            <person name="Daum C."/>
            <person name="Ng V."/>
            <person name="Clum A."/>
            <person name="Steindorff A."/>
            <person name="Ohm R.A."/>
            <person name="Martin F."/>
            <person name="Silar P."/>
            <person name="Natvig D.O."/>
            <person name="Lalanne C."/>
            <person name="Gautier V."/>
            <person name="Ament-Velasquez S.L."/>
            <person name="Kruys A."/>
            <person name="Hutchinson M.I."/>
            <person name="Powell A.J."/>
            <person name="Barry K."/>
            <person name="Miller A.N."/>
            <person name="Grigoriev I.V."/>
            <person name="Debuchy R."/>
            <person name="Gladieux P."/>
            <person name="Hiltunen Thoren M."/>
            <person name="Johannesson H."/>
        </authorList>
    </citation>
    <scope>NUCLEOTIDE SEQUENCE</scope>
    <source>
        <strain evidence="2">PSN309</strain>
    </source>
</reference>
<comment type="caution">
    <text evidence="2">The sequence shown here is derived from an EMBL/GenBank/DDBJ whole genome shotgun (WGS) entry which is preliminary data.</text>
</comment>
<dbReference type="PANTHER" id="PTHR21310:SF15">
    <property type="entry name" value="AMINOGLYCOSIDE PHOSPHOTRANSFERASE DOMAIN-CONTAINING PROTEIN"/>
    <property type="match status" value="1"/>
</dbReference>
<dbReference type="Pfam" id="PF01636">
    <property type="entry name" value="APH"/>
    <property type="match status" value="1"/>
</dbReference>
<proteinExistence type="predicted"/>
<organism evidence="2 3">
    <name type="scientific">Podospora australis</name>
    <dbReference type="NCBI Taxonomy" id="1536484"/>
    <lineage>
        <taxon>Eukaryota</taxon>
        <taxon>Fungi</taxon>
        <taxon>Dikarya</taxon>
        <taxon>Ascomycota</taxon>
        <taxon>Pezizomycotina</taxon>
        <taxon>Sordariomycetes</taxon>
        <taxon>Sordariomycetidae</taxon>
        <taxon>Sordariales</taxon>
        <taxon>Podosporaceae</taxon>
        <taxon>Podospora</taxon>
    </lineage>
</organism>
<sequence length="421" mass="46394">MSHNHANYQGRLDFKITDITPVQYDPECPFKFNNFVYRVSLPAPLSADHSDKNKTGRSQPGSVAIPAGTRELIMRLTNPDAEGMNPATRVENEVAIITLAANALSSFKPHVVPRIYGWGSAAGQGGQGWILQELMPGSPVDESFSKMTLSEKRGIFRQMVQFLKALQEYNLPSTITGFGGVTFDETGRIVSAAMTSVGAGPWPSYQASFEDRLKVALKKADENPYIKGWHANGLRERLGAFVAQGVPAQFETLTSRADKAIVHADFTANNLLFDEKSGRITALIDYDFACISHPSYEFLRSFDGAGGQFRGWSSDEESEQAMLRHAKLHEFPSALPPTTENGVQWEVAKAWEDELEAAGVKRPRTIAGIDKVADVDTVLCSILPWRVSNSDILRLQSEEVIVECRNENEEALGKLLGRLGF</sequence>
<keyword evidence="3" id="KW-1185">Reference proteome</keyword>
<dbReference type="SUPFAM" id="SSF56112">
    <property type="entry name" value="Protein kinase-like (PK-like)"/>
    <property type="match status" value="1"/>
</dbReference>
<evidence type="ECO:0000259" key="1">
    <source>
        <dbReference type="Pfam" id="PF01636"/>
    </source>
</evidence>
<dbReference type="InterPro" id="IPR002575">
    <property type="entry name" value="Aminoglycoside_PTrfase"/>
</dbReference>
<feature type="domain" description="Aminoglycoside phosphotransferase" evidence="1">
    <location>
        <begin position="68"/>
        <end position="302"/>
    </location>
</feature>
<evidence type="ECO:0000313" key="3">
    <source>
        <dbReference type="Proteomes" id="UP001302126"/>
    </source>
</evidence>
<reference evidence="2" key="2">
    <citation type="submission" date="2023-05" db="EMBL/GenBank/DDBJ databases">
        <authorList>
            <consortium name="Lawrence Berkeley National Laboratory"/>
            <person name="Steindorff A."/>
            <person name="Hensen N."/>
            <person name="Bonometti L."/>
            <person name="Westerberg I."/>
            <person name="Brannstrom I.O."/>
            <person name="Guillou S."/>
            <person name="Cros-Aarteil S."/>
            <person name="Calhoun S."/>
            <person name="Haridas S."/>
            <person name="Kuo A."/>
            <person name="Mondo S."/>
            <person name="Pangilinan J."/>
            <person name="Riley R."/>
            <person name="Labutti K."/>
            <person name="Andreopoulos B."/>
            <person name="Lipzen A."/>
            <person name="Chen C."/>
            <person name="Yanf M."/>
            <person name="Daum C."/>
            <person name="Ng V."/>
            <person name="Clum A."/>
            <person name="Ohm R."/>
            <person name="Martin F."/>
            <person name="Silar P."/>
            <person name="Natvig D."/>
            <person name="Lalanne C."/>
            <person name="Gautier V."/>
            <person name="Ament-Velasquez S.L."/>
            <person name="Kruys A."/>
            <person name="Hutchinson M.I."/>
            <person name="Powell A.J."/>
            <person name="Barry K."/>
            <person name="Miller A.N."/>
            <person name="Grigoriev I.V."/>
            <person name="Debuchy R."/>
            <person name="Gladieux P."/>
            <person name="Thoren M.H."/>
            <person name="Johannesson H."/>
        </authorList>
    </citation>
    <scope>NUCLEOTIDE SEQUENCE</scope>
    <source>
        <strain evidence="2">PSN309</strain>
    </source>
</reference>
<dbReference type="AlphaFoldDB" id="A0AAN7AHA1"/>
<dbReference type="PANTHER" id="PTHR21310">
    <property type="entry name" value="AMINOGLYCOSIDE PHOSPHOTRANSFERASE-RELATED-RELATED"/>
    <property type="match status" value="1"/>
</dbReference>
<dbReference type="InterPro" id="IPR051678">
    <property type="entry name" value="AGP_Transferase"/>
</dbReference>
<dbReference type="EMBL" id="MU864407">
    <property type="protein sequence ID" value="KAK4187193.1"/>
    <property type="molecule type" value="Genomic_DNA"/>
</dbReference>
<evidence type="ECO:0000313" key="2">
    <source>
        <dbReference type="EMBL" id="KAK4187193.1"/>
    </source>
</evidence>
<accession>A0AAN7AHA1</accession>
<dbReference type="Proteomes" id="UP001302126">
    <property type="component" value="Unassembled WGS sequence"/>
</dbReference>